<feature type="domain" description="HTH cro/C1-type" evidence="1">
    <location>
        <begin position="13"/>
        <end position="60"/>
    </location>
</feature>
<dbReference type="Pfam" id="PF01381">
    <property type="entry name" value="HTH_3"/>
    <property type="match status" value="1"/>
</dbReference>
<reference evidence="2 3" key="1">
    <citation type="submission" date="2016-10" db="EMBL/GenBank/DDBJ databases">
        <authorList>
            <person name="Varghese N."/>
            <person name="Submissions S."/>
        </authorList>
    </citation>
    <scope>NUCLEOTIDE SEQUENCE [LARGE SCALE GENOMIC DNA]</scope>
    <source>
        <strain evidence="2 3">DSM 18839</strain>
    </source>
</reference>
<proteinExistence type="predicted"/>
<dbReference type="AlphaFoldDB" id="A0A8G2F5M4"/>
<dbReference type="InterPro" id="IPR010982">
    <property type="entry name" value="Lambda_DNA-bd_dom_sf"/>
</dbReference>
<dbReference type="SMART" id="SM00530">
    <property type="entry name" value="HTH_XRE"/>
    <property type="match status" value="1"/>
</dbReference>
<gene>
    <name evidence="2" type="ORF">SAMN05660686_04742</name>
</gene>
<accession>A0A8G2F5M4</accession>
<name>A0A8G2F5M4_9PROT</name>
<keyword evidence="3" id="KW-1185">Reference proteome</keyword>
<evidence type="ECO:0000313" key="3">
    <source>
        <dbReference type="Proteomes" id="UP000198615"/>
    </source>
</evidence>
<dbReference type="Proteomes" id="UP000198615">
    <property type="component" value="Unassembled WGS sequence"/>
</dbReference>
<protein>
    <submittedName>
        <fullName evidence="2">Helix-turn-helix domain-containing protein</fullName>
    </submittedName>
</protein>
<dbReference type="CDD" id="cd00093">
    <property type="entry name" value="HTH_XRE"/>
    <property type="match status" value="1"/>
</dbReference>
<dbReference type="Gene3D" id="1.10.260.40">
    <property type="entry name" value="lambda repressor-like DNA-binding domains"/>
    <property type="match status" value="1"/>
</dbReference>
<organism evidence="2 3">
    <name type="scientific">Thalassobaculum litoreum DSM 18839</name>
    <dbReference type="NCBI Taxonomy" id="1123362"/>
    <lineage>
        <taxon>Bacteria</taxon>
        <taxon>Pseudomonadati</taxon>
        <taxon>Pseudomonadota</taxon>
        <taxon>Alphaproteobacteria</taxon>
        <taxon>Rhodospirillales</taxon>
        <taxon>Thalassobaculaceae</taxon>
        <taxon>Thalassobaculum</taxon>
    </lineage>
</organism>
<dbReference type="GO" id="GO:0003677">
    <property type="term" value="F:DNA binding"/>
    <property type="evidence" value="ECO:0007669"/>
    <property type="project" value="InterPro"/>
</dbReference>
<dbReference type="RefSeq" id="WP_175474362.1">
    <property type="nucleotide sequence ID" value="NZ_FNBW01000021.1"/>
</dbReference>
<evidence type="ECO:0000313" key="2">
    <source>
        <dbReference type="EMBL" id="SDG53469.1"/>
    </source>
</evidence>
<evidence type="ECO:0000259" key="1">
    <source>
        <dbReference type="PROSITE" id="PS50943"/>
    </source>
</evidence>
<dbReference type="SUPFAM" id="SSF47413">
    <property type="entry name" value="lambda repressor-like DNA-binding domains"/>
    <property type="match status" value="1"/>
</dbReference>
<sequence length="218" mass="23763">MEKTGRAFSGPELRAAAARMKMTQKDVAHAAGVSPRTVSRVFAEERPSARDGTLEQIARVVGLGEPIASGLPHPFIVVDLPCTALAGASEKLPHIYALFEISMRTRDREKVLERVRLSDATRVTSVSLHDGDLYIDEMGSGIRWGGERAIGARVLDIGDAVVSRSAFERYWKALITGDPIFQFVRSTAGLEFMVMSVAVDRDTRPGIVTVSALGRHFL</sequence>
<dbReference type="PROSITE" id="PS50943">
    <property type="entry name" value="HTH_CROC1"/>
    <property type="match status" value="1"/>
</dbReference>
<dbReference type="InterPro" id="IPR001387">
    <property type="entry name" value="Cro/C1-type_HTH"/>
</dbReference>
<dbReference type="EMBL" id="FNBW01000021">
    <property type="protein sequence ID" value="SDG53469.1"/>
    <property type="molecule type" value="Genomic_DNA"/>
</dbReference>
<comment type="caution">
    <text evidence="2">The sequence shown here is derived from an EMBL/GenBank/DDBJ whole genome shotgun (WGS) entry which is preliminary data.</text>
</comment>